<dbReference type="Proteomes" id="UP000464053">
    <property type="component" value="Chromosome"/>
</dbReference>
<gene>
    <name evidence="1" type="ORF">C7M51_01849</name>
</gene>
<evidence type="ECO:0000313" key="1">
    <source>
        <dbReference type="EMBL" id="QHM71558.1"/>
    </source>
</evidence>
<keyword evidence="2" id="KW-1185">Reference proteome</keyword>
<reference evidence="1 2" key="1">
    <citation type="submission" date="2018-03" db="EMBL/GenBank/DDBJ databases">
        <title>Pantoea intestinalis SRCM103226 isolated form the mealworm.</title>
        <authorList>
            <person name="Jeong D.-Y."/>
            <person name="Kim J.W."/>
        </authorList>
    </citation>
    <scope>NUCLEOTIDE SEQUENCE [LARGE SCALE GENOMIC DNA]</scope>
    <source>
        <strain evidence="1 2">SRCM103226</strain>
    </source>
</reference>
<dbReference type="EMBL" id="CP028271">
    <property type="protein sequence ID" value="QHM71558.1"/>
    <property type="molecule type" value="Genomic_DNA"/>
</dbReference>
<dbReference type="KEGG" id="mint:C7M51_01849"/>
<dbReference type="AlphaFoldDB" id="A0A6P1Q0K7"/>
<name>A0A6P1Q0K7_9GAMM</name>
<accession>A0A6P1Q0K7</accession>
<protein>
    <submittedName>
        <fullName evidence="1">Uncharacterized protein</fullName>
    </submittedName>
</protein>
<organism evidence="1 2">
    <name type="scientific">Mixta intestinalis</name>
    <dbReference type="NCBI Taxonomy" id="1615494"/>
    <lineage>
        <taxon>Bacteria</taxon>
        <taxon>Pseudomonadati</taxon>
        <taxon>Pseudomonadota</taxon>
        <taxon>Gammaproteobacteria</taxon>
        <taxon>Enterobacterales</taxon>
        <taxon>Erwiniaceae</taxon>
        <taxon>Mixta</taxon>
    </lineage>
</organism>
<proteinExistence type="predicted"/>
<sequence>MIVKLFGMECHQRKEKLWGKEKQPNRYGII</sequence>
<evidence type="ECO:0000313" key="2">
    <source>
        <dbReference type="Proteomes" id="UP000464053"/>
    </source>
</evidence>